<dbReference type="InterPro" id="IPR013517">
    <property type="entry name" value="FG-GAP"/>
</dbReference>
<dbReference type="InterPro" id="IPR027039">
    <property type="entry name" value="Crtac1"/>
</dbReference>
<dbReference type="AlphaFoldDB" id="A0A2K9PYL7"/>
<dbReference type="Gene3D" id="2.130.10.130">
    <property type="entry name" value="Integrin alpha, N-terminal"/>
    <property type="match status" value="3"/>
</dbReference>
<evidence type="ECO:0000259" key="2">
    <source>
        <dbReference type="Pfam" id="PF07593"/>
    </source>
</evidence>
<keyword evidence="1" id="KW-0732">Signal</keyword>
<evidence type="ECO:0000256" key="1">
    <source>
        <dbReference type="ARBA" id="ARBA00022729"/>
    </source>
</evidence>
<dbReference type="SUPFAM" id="SSF69318">
    <property type="entry name" value="Integrin alpha N-terminal domain"/>
    <property type="match status" value="3"/>
</dbReference>
<protein>
    <recommendedName>
        <fullName evidence="2">ASPIC/UnbV domain-containing protein</fullName>
    </recommendedName>
</protein>
<dbReference type="PANTHER" id="PTHR16026:SF0">
    <property type="entry name" value="CARTILAGE ACIDIC PROTEIN 1"/>
    <property type="match status" value="1"/>
</dbReference>
<evidence type="ECO:0000313" key="3">
    <source>
        <dbReference type="EMBL" id="AUP81637.1"/>
    </source>
</evidence>
<dbReference type="OrthoDB" id="9816120at2"/>
<dbReference type="Pfam" id="PF13517">
    <property type="entry name" value="FG-GAP_3"/>
    <property type="match status" value="5"/>
</dbReference>
<evidence type="ECO:0000313" key="4">
    <source>
        <dbReference type="Proteomes" id="UP000235826"/>
    </source>
</evidence>
<proteinExistence type="predicted"/>
<dbReference type="InterPro" id="IPR011519">
    <property type="entry name" value="UnbV_ASPIC"/>
</dbReference>
<dbReference type="EMBL" id="CP025791">
    <property type="protein sequence ID" value="AUP81637.1"/>
    <property type="molecule type" value="Genomic_DNA"/>
</dbReference>
<dbReference type="PANTHER" id="PTHR16026">
    <property type="entry name" value="CARTILAGE ACIDIC PROTEIN 1"/>
    <property type="match status" value="1"/>
</dbReference>
<accession>A0A2K9PYL7</accession>
<dbReference type="InterPro" id="IPR028994">
    <property type="entry name" value="Integrin_alpha_N"/>
</dbReference>
<dbReference type="Proteomes" id="UP000235826">
    <property type="component" value="Chromosome"/>
</dbReference>
<sequence length="1080" mass="121135">MKVANRSNVIFNKLHSSTTGITFSNNLIESDSLNYFTYPYLYMGGGVSAGDINNDGLTDLFFSGNMVKNRLYLNKGNLKFEDITDKAMVAGDNRWYTGTTMADVNNDGYLDIYCLVGGQSNPKQNELYINNGDNTFTEKAKAYGLDDIGNSVDASFFDYDNDGDLDVFVANYPITPFQYNSYNYKMRMDHVTDVETDHLYRNDGNTFTKVTEKANVKTYSLSLSVTVADLNNDGWSDIYVSNDFGSPDCMYINNQDGSFSDKIKESTQHTAFYGMGVDIADFNNDGLLDILQMDMDAASNRRSKANMASMNPEMFANIEKVGFQYQFMQNTLQLGLGNQGCDVPKFSDISRLAGLSSTDWSWAPLFADLDNDGWKDVFISNGTRREINNKDYFASLKGEKKNKDSLLVKSLRIPSEKIDNYVFRNKTDLTFEKANDYWGIQYEGFSNGAIYVDLDNDGDLEIVTNNIDDEVAVFENKSSEKNNYLAFRFSGADNNKFGLGTRVDISSEGLNQTQVLTLSRGFQSSVAPELHFGLGAISNVKSVKVTWPDHKVQIIENVAPNQFLTIDYNNATESSVQIDHNTDLALFDSFIDTLAIYKHKENVYDDFKFELLLPHKTSQFGPGLAVGDLNSDGLDDFYIGAASKYPGGMFFQKADGSFEQQKTKILLEDRSYEDMGALIFDADNDGDNDLYIVSGGNEFRANSYMLQDRLYVNDGSGTFVKSKSALPKMLTSGSRVYSNDYDKDGDLDLFVCGRLIPSNYPYPADSYLLENVSTKGQPKFRKALLKGGLNFNKLGLVTTAAWVDYDADGWTDLFVSGEWMPIKVFKNNKGTFEEVTKQLGLEDTVGWWFSLSEGDMDGDGDLDLLCGNLGLNYKYKANEKETFDIYLNDFDENNRNDIVLSYYNEGKKYPVRGRECSSQQMPVIKKKFENYEQFSTATLTDIYTEEKLNEGLHYQVKSFASLYLENQKGKFIKHVLPNEAQMSPLNQILIKDFDKDGNLDAVAAGNLYASEVETPRADAGTGIYLKGNGKGHFSSLNATFSGFFTSGDVKDMSHIKIGKQDYIISAKNNGFLQFIKVKNQ</sequence>
<gene>
    <name evidence="3" type="ORF">C1H87_14050</name>
</gene>
<dbReference type="KEGG" id="fek:C1H87_14050"/>
<reference evidence="3 4" key="1">
    <citation type="submission" date="2018-01" db="EMBL/GenBank/DDBJ databases">
        <title>Complete genome sequence of Flavivirga eckloniae ECD14 isolated from seaweed Ecklonia cava.</title>
        <authorList>
            <person name="Lee J.H."/>
            <person name="Baik K.S."/>
            <person name="Seong C.N."/>
        </authorList>
    </citation>
    <scope>NUCLEOTIDE SEQUENCE [LARGE SCALE GENOMIC DNA]</scope>
    <source>
        <strain evidence="3 4">ECD14</strain>
    </source>
</reference>
<keyword evidence="4" id="KW-1185">Reference proteome</keyword>
<dbReference type="Pfam" id="PF07593">
    <property type="entry name" value="UnbV_ASPIC"/>
    <property type="match status" value="1"/>
</dbReference>
<feature type="domain" description="ASPIC/UnbV" evidence="2">
    <location>
        <begin position="498"/>
        <end position="565"/>
    </location>
</feature>
<name>A0A2K9PYL7_9FLAO</name>
<organism evidence="3 4">
    <name type="scientific">Flavivirga eckloniae</name>
    <dbReference type="NCBI Taxonomy" id="1803846"/>
    <lineage>
        <taxon>Bacteria</taxon>
        <taxon>Pseudomonadati</taxon>
        <taxon>Bacteroidota</taxon>
        <taxon>Flavobacteriia</taxon>
        <taxon>Flavobacteriales</taxon>
        <taxon>Flavobacteriaceae</taxon>
        <taxon>Flavivirga</taxon>
    </lineage>
</organism>